<keyword evidence="2" id="KW-1185">Reference proteome</keyword>
<dbReference type="Gene3D" id="3.40.50.300">
    <property type="entry name" value="P-loop containing nucleotide triphosphate hydrolases"/>
    <property type="match status" value="1"/>
</dbReference>
<dbReference type="EMBL" id="BIFR01000002">
    <property type="protein sequence ID" value="GCE15248.1"/>
    <property type="molecule type" value="Genomic_DNA"/>
</dbReference>
<name>A0A402A829_9CHLR</name>
<comment type="caution">
    <text evidence="1">The sequence shown here is derived from an EMBL/GenBank/DDBJ whole genome shotgun (WGS) entry which is preliminary data.</text>
</comment>
<dbReference type="Pfam" id="PF13646">
    <property type="entry name" value="HEAT_2"/>
    <property type="match status" value="1"/>
</dbReference>
<dbReference type="InterPro" id="IPR011989">
    <property type="entry name" value="ARM-like"/>
</dbReference>
<gene>
    <name evidence="1" type="ORF">KTT_51070</name>
</gene>
<reference evidence="2" key="1">
    <citation type="submission" date="2018-12" db="EMBL/GenBank/DDBJ databases">
        <title>Tengunoibacter tsumagoiensis gen. nov., sp. nov., Dictyobacter kobayashii sp. nov., D. alpinus sp. nov., and D. joshuensis sp. nov. and description of Dictyobacteraceae fam. nov. within the order Ktedonobacterales isolated from Tengu-no-mugimeshi.</title>
        <authorList>
            <person name="Wang C.M."/>
            <person name="Zheng Y."/>
            <person name="Sakai Y."/>
            <person name="Toyoda A."/>
            <person name="Minakuchi Y."/>
            <person name="Abe K."/>
            <person name="Yokota A."/>
            <person name="Yabe S."/>
        </authorList>
    </citation>
    <scope>NUCLEOTIDE SEQUENCE [LARGE SCALE GENOMIC DNA]</scope>
    <source>
        <strain evidence="2">Uno3</strain>
    </source>
</reference>
<evidence type="ECO:0000313" key="1">
    <source>
        <dbReference type="EMBL" id="GCE15248.1"/>
    </source>
</evidence>
<dbReference type="SUPFAM" id="SSF48371">
    <property type="entry name" value="ARM repeat"/>
    <property type="match status" value="1"/>
</dbReference>
<dbReference type="InterPro" id="IPR027417">
    <property type="entry name" value="P-loop_NTPase"/>
</dbReference>
<protein>
    <recommendedName>
        <fullName evidence="3">NACHT domain-containing protein</fullName>
    </recommendedName>
</protein>
<dbReference type="InterPro" id="IPR004155">
    <property type="entry name" value="PBS_lyase_HEAT"/>
</dbReference>
<dbReference type="PANTHER" id="PTHR12697:SF5">
    <property type="entry name" value="DEOXYHYPUSINE HYDROXYLASE"/>
    <property type="match status" value="1"/>
</dbReference>
<organism evidence="1 2">
    <name type="scientific">Tengunoibacter tsumagoiensis</name>
    <dbReference type="NCBI Taxonomy" id="2014871"/>
    <lineage>
        <taxon>Bacteria</taxon>
        <taxon>Bacillati</taxon>
        <taxon>Chloroflexota</taxon>
        <taxon>Ktedonobacteria</taxon>
        <taxon>Ktedonobacterales</taxon>
        <taxon>Dictyobacteraceae</taxon>
        <taxon>Tengunoibacter</taxon>
    </lineage>
</organism>
<sequence>MEESEKNFLREELIGYFENMDTSFHFEDVFLPQLQLVVYNNFNVHNTSISREKRPVLHRAIGETDILRPNWLVASPFWISHLHWQLGYDMDYDNHFIDWKRELFEWQAIRSSCRRTVILSEAGGGKSWLLRADSAKTAREQFNRLEEGVALDHLVFPAMLQLGKLADELFENKNENTLYKVIASLLQRTHHFSTSMKNWVEYHLEKAPTIFLLDGLDTVSQERLPMLQRAFQQLDRLTHSHIIVTSRYDGYPGFPFTRQYYLANSMHVWEHAPLEEIELVGFTTEQIHTYIKRWFYEIPDQSDALLHQVSQKSWFYQFAKLPQHILWLCEAYFENPLHAVSREALYHYVVVRQLGRQIAMQPFLLNLFFSVLEQISWNMATQEGQWHYSISSSDLSTWVSGLLSTFPSEYQGSSDDIVQLVLNSGLLVKEEENDREERSGSSFYSWVALEVQCFFVARFLRKTERSTLLARINTYRTNTSAWTEVILLLALWIEDVFLLVNGLQAKDDDTPFVLFLRALCILETEHFANSMPSIHSLLQQLLYIVENNRGSEKRYAWALLLQLTKAPLQEMWIQKIFAPASHAAERSAALWVLPFFKDDVLKKPDLVDFIFEMALQKPESRKQQRDELTLRVAALHTLGALTCISAIPALCTLIFNESESDLIKCAAIWALGQLRDKQAIPFVVKMVHRKSGQRRHSVKVAVRAASAWALGELGRMSTSSSAQKALIETLCDAKEDEFVRATAIGALIQAGPSVMTHMMPIIVDSTYPRQTRCYALEIAKQVSAAWLWETDPTQMNFQFDDLTHLLSNRSAQSDIISTFIALVRNKKEDINIRSGAAEVLQKLEFPFISDLLRPIFLEEYKRVERYSRKHLLRDFIRILIATGEPSISLLLNEKYFEGGIAPGIADLDDINGIERVISIALDEKAKKQTRVEAIISISRILEKSKKMTFPSALWDQERNQKLYQRICSAVLPVIMDTDHSTDERSLFLLPLIENGESDVIDPLLPIFIDPNTAPQLRSNIAELLWRDKNKSRAVLLQALNDPNREIRISSLASLGKLADNSIVHELFQALEDNEIREYVIPILGKIKSNLSIQKLKELAQFSIESERLRAIYALSTLKDEDVTRQLIALLGDGALSEEYKGDRLYIISLLGVRVHKNASTALLRFLQGAIANDPVPTRQQREKGGGAALALGKMGSEEAIVDLLDALWTNADTGHVATGSALGLWVMGFSLMFNSIQDILFQFEDAKHEVEE</sequence>
<evidence type="ECO:0008006" key="3">
    <source>
        <dbReference type="Google" id="ProtNLM"/>
    </source>
</evidence>
<dbReference type="Pfam" id="PF03130">
    <property type="entry name" value="HEAT_PBS"/>
    <property type="match status" value="1"/>
</dbReference>
<dbReference type="InterPro" id="IPR016024">
    <property type="entry name" value="ARM-type_fold"/>
</dbReference>
<dbReference type="PANTHER" id="PTHR12697">
    <property type="entry name" value="PBS LYASE HEAT-LIKE PROTEIN"/>
    <property type="match status" value="1"/>
</dbReference>
<dbReference type="GO" id="GO:0016491">
    <property type="term" value="F:oxidoreductase activity"/>
    <property type="evidence" value="ECO:0007669"/>
    <property type="project" value="TreeGrafter"/>
</dbReference>
<proteinExistence type="predicted"/>
<evidence type="ECO:0000313" key="2">
    <source>
        <dbReference type="Proteomes" id="UP000287352"/>
    </source>
</evidence>
<dbReference type="Proteomes" id="UP000287352">
    <property type="component" value="Unassembled WGS sequence"/>
</dbReference>
<dbReference type="SMART" id="SM00567">
    <property type="entry name" value="EZ_HEAT"/>
    <property type="match status" value="7"/>
</dbReference>
<accession>A0A402A829</accession>
<dbReference type="AlphaFoldDB" id="A0A402A829"/>
<dbReference type="Gene3D" id="1.25.10.10">
    <property type="entry name" value="Leucine-rich Repeat Variant"/>
    <property type="match status" value="2"/>
</dbReference>